<dbReference type="GO" id="GO:0003924">
    <property type="term" value="F:GTPase activity"/>
    <property type="evidence" value="ECO:0007669"/>
    <property type="project" value="InterPro"/>
</dbReference>
<dbReference type="Gene3D" id="3.40.50.300">
    <property type="entry name" value="P-loop containing nucleotide triphosphate hydrolases"/>
    <property type="match status" value="1"/>
</dbReference>
<dbReference type="GO" id="GO:0005525">
    <property type="term" value="F:GTP binding"/>
    <property type="evidence" value="ECO:0007669"/>
    <property type="project" value="UniProtKB-KW"/>
</dbReference>
<dbReference type="SUPFAM" id="SSF52540">
    <property type="entry name" value="P-loop containing nucleoside triphosphate hydrolases"/>
    <property type="match status" value="1"/>
</dbReference>
<dbReference type="GO" id="GO:0008270">
    <property type="term" value="F:zinc ion binding"/>
    <property type="evidence" value="ECO:0007669"/>
    <property type="project" value="TreeGrafter"/>
</dbReference>
<reference evidence="9 10" key="1">
    <citation type="submission" date="2019-08" db="EMBL/GenBank/DDBJ databases">
        <title>Complete genome sequence of Thermosulfurimonas marina SU872T, an anaerobic thermophilic chemolithoautotrophic bacterium isolated from a shallow marine hydrothermal vent.</title>
        <authorList>
            <person name="Allioux M."/>
            <person name="Jebbar M."/>
            <person name="Slobodkina G."/>
            <person name="Slobodkin A."/>
            <person name="Moalic Y."/>
            <person name="Frolova A."/>
            <person name="Shao Z."/>
            <person name="Alain K."/>
        </authorList>
    </citation>
    <scope>NUCLEOTIDE SEQUENCE [LARGE SCALE GENOMIC DNA]</scope>
    <source>
        <strain evidence="9 10">SU872</strain>
    </source>
</reference>
<dbReference type="Pfam" id="PF02492">
    <property type="entry name" value="cobW"/>
    <property type="match status" value="1"/>
</dbReference>
<dbReference type="InterPro" id="IPR003593">
    <property type="entry name" value="AAA+_ATPase"/>
</dbReference>
<dbReference type="PIRSF" id="PIRSF005624">
    <property type="entry name" value="Ni-bind_GTPase"/>
    <property type="match status" value="1"/>
</dbReference>
<evidence type="ECO:0000256" key="4">
    <source>
        <dbReference type="ARBA" id="ARBA00022741"/>
    </source>
</evidence>
<dbReference type="Proteomes" id="UP000501253">
    <property type="component" value="Chromosome"/>
</dbReference>
<dbReference type="GO" id="GO:0051604">
    <property type="term" value="P:protein maturation"/>
    <property type="evidence" value="ECO:0007669"/>
    <property type="project" value="InterPro"/>
</dbReference>
<keyword evidence="10" id="KW-1185">Reference proteome</keyword>
<dbReference type="InterPro" id="IPR003495">
    <property type="entry name" value="CobW/HypB/UreG_nucleotide-bd"/>
</dbReference>
<keyword evidence="6" id="KW-0862">Zinc</keyword>
<evidence type="ECO:0000259" key="8">
    <source>
        <dbReference type="SMART" id="SM00382"/>
    </source>
</evidence>
<dbReference type="PANTHER" id="PTHR30134">
    <property type="entry name" value="HYDROGENASE PROTEIN ASSEMBLY PROTEIN, NICKEL CHAPERONE"/>
    <property type="match status" value="1"/>
</dbReference>
<dbReference type="InterPro" id="IPR004392">
    <property type="entry name" value="Hyd_mat_HypB"/>
</dbReference>
<evidence type="ECO:0000313" key="9">
    <source>
        <dbReference type="EMBL" id="QJA06173.1"/>
    </source>
</evidence>
<dbReference type="EMBL" id="CP042909">
    <property type="protein sequence ID" value="QJA06173.1"/>
    <property type="molecule type" value="Genomic_DNA"/>
</dbReference>
<sequence length="221" mass="24401">MCESCGCGERSLRVEVAREILSRNKEVAERNRAWFQRLGVKAVNLVGSPGAGKTTLIEATARALSGRRLAVIEGDPETRRDAERLESLGIPVAAVTTGGVCHLDAAMVHRAFHELAGPPPEILFIENVGNLLCPADFDLGEELSVVVLSVTEGEDKPEKYPQAFRRARALVLTKLDLLPYVDFDPEKVAERARRINPEIEIFRVSARTGEGLEEWVKFLLE</sequence>
<keyword evidence="2" id="KW-0533">Nickel</keyword>
<dbReference type="AlphaFoldDB" id="A0A6H1WSJ8"/>
<accession>A0A6H1WSJ8</accession>
<evidence type="ECO:0000256" key="2">
    <source>
        <dbReference type="ARBA" id="ARBA00022596"/>
    </source>
</evidence>
<protein>
    <submittedName>
        <fullName evidence="9">Hydrogenase nickel incorporation protein HypB</fullName>
    </submittedName>
</protein>
<evidence type="ECO:0000256" key="5">
    <source>
        <dbReference type="ARBA" id="ARBA00022801"/>
    </source>
</evidence>
<keyword evidence="7" id="KW-0342">GTP-binding</keyword>
<dbReference type="KEGG" id="tmai:FVE67_04875"/>
<organism evidence="9 10">
    <name type="scientific">Thermosulfurimonas marina</name>
    <dbReference type="NCBI Taxonomy" id="2047767"/>
    <lineage>
        <taxon>Bacteria</taxon>
        <taxon>Pseudomonadati</taxon>
        <taxon>Thermodesulfobacteriota</taxon>
        <taxon>Thermodesulfobacteria</taxon>
        <taxon>Thermodesulfobacteriales</taxon>
        <taxon>Thermodesulfobacteriaceae</taxon>
        <taxon>Thermosulfurimonas</taxon>
    </lineage>
</organism>
<dbReference type="RefSeq" id="WP_168719521.1">
    <property type="nucleotide sequence ID" value="NZ_CP042909.1"/>
</dbReference>
<evidence type="ECO:0000256" key="3">
    <source>
        <dbReference type="ARBA" id="ARBA00022723"/>
    </source>
</evidence>
<evidence type="ECO:0000256" key="6">
    <source>
        <dbReference type="ARBA" id="ARBA00022833"/>
    </source>
</evidence>
<dbReference type="SMART" id="SM00382">
    <property type="entry name" value="AAA"/>
    <property type="match status" value="1"/>
</dbReference>
<comment type="similarity">
    <text evidence="1">Belongs to the SIMIBI class G3E GTPase family. HypB/HupM subfamily.</text>
</comment>
<evidence type="ECO:0000313" key="10">
    <source>
        <dbReference type="Proteomes" id="UP000501253"/>
    </source>
</evidence>
<name>A0A6H1WSJ8_9BACT</name>
<dbReference type="InterPro" id="IPR027417">
    <property type="entry name" value="P-loop_NTPase"/>
</dbReference>
<feature type="domain" description="AAA+ ATPase" evidence="8">
    <location>
        <begin position="39"/>
        <end position="205"/>
    </location>
</feature>
<dbReference type="PANTHER" id="PTHR30134:SF2">
    <property type="entry name" value="HYDROGENASE MATURATION FACTOR HYPB"/>
    <property type="match status" value="1"/>
</dbReference>
<dbReference type="GO" id="GO:0016151">
    <property type="term" value="F:nickel cation binding"/>
    <property type="evidence" value="ECO:0007669"/>
    <property type="project" value="InterPro"/>
</dbReference>
<keyword evidence="5" id="KW-0378">Hydrolase</keyword>
<keyword evidence="3" id="KW-0479">Metal-binding</keyword>
<proteinExistence type="inferred from homology"/>
<dbReference type="CDD" id="cd05390">
    <property type="entry name" value="HypB"/>
    <property type="match status" value="1"/>
</dbReference>
<keyword evidence="4" id="KW-0547">Nucleotide-binding</keyword>
<evidence type="ECO:0000256" key="1">
    <source>
        <dbReference type="ARBA" id="ARBA00006211"/>
    </source>
</evidence>
<gene>
    <name evidence="9" type="primary">hypB</name>
    <name evidence="9" type="ORF">FVE67_04875</name>
</gene>
<evidence type="ECO:0000256" key="7">
    <source>
        <dbReference type="ARBA" id="ARBA00023134"/>
    </source>
</evidence>
<dbReference type="NCBIfam" id="TIGR00073">
    <property type="entry name" value="hypB"/>
    <property type="match status" value="1"/>
</dbReference>